<feature type="region of interest" description="Disordered" evidence="1">
    <location>
        <begin position="1"/>
        <end position="50"/>
    </location>
</feature>
<dbReference type="AlphaFoldDB" id="A0A9Q9YPI3"/>
<dbReference type="GeneID" id="122134385"/>
<reference evidence="3" key="1">
    <citation type="submission" date="2025-08" db="UniProtKB">
        <authorList>
            <consortium name="RefSeq"/>
        </authorList>
    </citation>
    <scope>IDENTIFICATION</scope>
    <source>
        <tissue evidence="3">Muscle</tissue>
    </source>
</reference>
<keyword evidence="2" id="KW-0472">Membrane</keyword>
<evidence type="ECO:0000256" key="2">
    <source>
        <dbReference type="SAM" id="Phobius"/>
    </source>
</evidence>
<dbReference type="RefSeq" id="XP_042624013.1">
    <property type="nucleotide sequence ID" value="XM_042768079.1"/>
</dbReference>
<accession>A0A9Q9YPI3</accession>
<dbReference type="KEGG" id="ccar:122134385"/>
<keyword evidence="2" id="KW-1133">Transmembrane helix</keyword>
<feature type="compositionally biased region" description="Basic residues" evidence="1">
    <location>
        <begin position="1"/>
        <end position="21"/>
    </location>
</feature>
<keyword evidence="2" id="KW-0812">Transmembrane</keyword>
<evidence type="ECO:0000256" key="1">
    <source>
        <dbReference type="SAM" id="MobiDB-lite"/>
    </source>
</evidence>
<organism evidence="3">
    <name type="scientific">Cyprinus carpio</name>
    <name type="common">Common carp</name>
    <dbReference type="NCBI Taxonomy" id="7962"/>
    <lineage>
        <taxon>Eukaryota</taxon>
        <taxon>Metazoa</taxon>
        <taxon>Chordata</taxon>
        <taxon>Craniata</taxon>
        <taxon>Vertebrata</taxon>
        <taxon>Euteleostomi</taxon>
        <taxon>Actinopterygii</taxon>
        <taxon>Neopterygii</taxon>
        <taxon>Teleostei</taxon>
        <taxon>Ostariophysi</taxon>
        <taxon>Cypriniformes</taxon>
        <taxon>Cyprinidae</taxon>
        <taxon>Cyprininae</taxon>
        <taxon>Cyprinus</taxon>
    </lineage>
</organism>
<evidence type="ECO:0000313" key="3">
    <source>
        <dbReference type="RefSeq" id="XP_042624013.1"/>
    </source>
</evidence>
<protein>
    <submittedName>
        <fullName evidence="3">Uncharacterized protein LOC122134385</fullName>
    </submittedName>
</protein>
<feature type="transmembrane region" description="Helical" evidence="2">
    <location>
        <begin position="317"/>
        <end position="339"/>
    </location>
</feature>
<proteinExistence type="predicted"/>
<dbReference type="Proteomes" id="UP001155660">
    <property type="component" value="Chromosome A12"/>
</dbReference>
<gene>
    <name evidence="3" type="primary">LOC122134385</name>
</gene>
<sequence>MTYSTRRRSEPKHRRRAHKNHPANGTDNSFSLPRGQGQGRNSYRQACPQVNSRRRCRHPRRARCTGEEVRSLSSLCAPTCCCVPSGRGVLIPTESDSVIGLMAAGRCVPARITTQLPIRVVAVGRIAKNWKEAPSVWNPTKAIHCSECGHIGISHRTLSVVRARHAQISIGITTMNAVNALQLFILVWTFTAVCQDYDDVIVSCQNVTGSVGKEVTLTCSVSLQNIECCIVMYLFKYPDINKDSTICQDFPVNSCEQRNSFTCSYTPTTAMKEQFSFFVQTKCVVKRTEFTVDTSEKYMGHKTDIEAPDQKGIGTEAIVITAVSCFIIIIIIVTAIICVKKFKSTNPSGLQKKYERGVSEEQTEMTTNV</sequence>
<name>A0A9Q9YPI3_CYPCA</name>
<feature type="compositionally biased region" description="Polar residues" evidence="1">
    <location>
        <begin position="39"/>
        <end position="50"/>
    </location>
</feature>
<dbReference type="OrthoDB" id="8941603at2759"/>